<evidence type="ECO:0000313" key="5">
    <source>
        <dbReference type="EMBL" id="VAW19662.1"/>
    </source>
</evidence>
<organism evidence="5">
    <name type="scientific">hydrothermal vent metagenome</name>
    <dbReference type="NCBI Taxonomy" id="652676"/>
    <lineage>
        <taxon>unclassified sequences</taxon>
        <taxon>metagenomes</taxon>
        <taxon>ecological metagenomes</taxon>
    </lineage>
</organism>
<feature type="domain" description="Enoyl-CoA hydratase/isomerase" evidence="4">
    <location>
        <begin position="13"/>
        <end position="340"/>
    </location>
</feature>
<dbReference type="InterPro" id="IPR029045">
    <property type="entry name" value="ClpP/crotonase-like_dom_sf"/>
</dbReference>
<protein>
    <recommendedName>
        <fullName evidence="2">3-hydroxyisobutyryl-CoA hydrolase</fullName>
        <ecNumber evidence="2">3.1.2.4</ecNumber>
    </recommendedName>
</protein>
<reference evidence="5" key="1">
    <citation type="submission" date="2018-06" db="EMBL/GenBank/DDBJ databases">
        <authorList>
            <person name="Zhirakovskaya E."/>
        </authorList>
    </citation>
    <scope>NUCLEOTIDE SEQUENCE</scope>
</reference>
<dbReference type="GO" id="GO:0006574">
    <property type="term" value="P:L-valine catabolic process"/>
    <property type="evidence" value="ECO:0007669"/>
    <property type="project" value="TreeGrafter"/>
</dbReference>
<dbReference type="CDD" id="cd06558">
    <property type="entry name" value="crotonase-like"/>
    <property type="match status" value="1"/>
</dbReference>
<dbReference type="NCBIfam" id="NF004127">
    <property type="entry name" value="PRK05617.1"/>
    <property type="match status" value="1"/>
</dbReference>
<sequence>MQSEIGTIVENGVGIITLKREKAINALTPEMIEKISKSLKEWLKDPLVKMVMFEGAGERGFCAGGDVRWTREKVLAGEIERVGRFFEAEYKMNLMIATYEKPVIALTHGVVMGGGIGLAGHARHKITTKTARFAMPEAAIGLFCDVGVRSILAAIPRHHALMFMLSGSIVTTPDAIALGLVDICIRDEEFAQVRSQIIKAGSATDIDRAINEIMQLNGIDPGQANFCDLADRFAFVFESKDCNQIYANLAQHVSDETELAQIASIILGRCPTSNMVHVLGLDAAIKQPDIASVLQSDLSLARFMGGRDDFIEGVRAVLVDKDQKPNWRPKDIALVDSHEILMAIEFASN</sequence>
<dbReference type="SUPFAM" id="SSF52096">
    <property type="entry name" value="ClpP/crotonase"/>
    <property type="match status" value="1"/>
</dbReference>
<evidence type="ECO:0000256" key="2">
    <source>
        <dbReference type="ARBA" id="ARBA00011915"/>
    </source>
</evidence>
<dbReference type="InterPro" id="IPR045004">
    <property type="entry name" value="ECH_dom"/>
</dbReference>
<dbReference type="InterPro" id="IPR032259">
    <property type="entry name" value="HIBYL-CoA-H"/>
</dbReference>
<evidence type="ECO:0000259" key="4">
    <source>
        <dbReference type="Pfam" id="PF16113"/>
    </source>
</evidence>
<name>A0A3B0TZ60_9ZZZZ</name>
<dbReference type="GO" id="GO:0003860">
    <property type="term" value="F:3-hydroxyisobutyryl-CoA hydrolase activity"/>
    <property type="evidence" value="ECO:0007669"/>
    <property type="project" value="UniProtKB-EC"/>
</dbReference>
<evidence type="ECO:0000256" key="3">
    <source>
        <dbReference type="ARBA" id="ARBA00022801"/>
    </source>
</evidence>
<dbReference type="AlphaFoldDB" id="A0A3B0TZ60"/>
<comment type="catalytic activity">
    <reaction evidence="1">
        <text>3-hydroxy-2-methylpropanoyl-CoA + H2O = 3-hydroxy-2-methylpropanoate + CoA + H(+)</text>
        <dbReference type="Rhea" id="RHEA:20888"/>
        <dbReference type="ChEBI" id="CHEBI:11805"/>
        <dbReference type="ChEBI" id="CHEBI:15377"/>
        <dbReference type="ChEBI" id="CHEBI:15378"/>
        <dbReference type="ChEBI" id="CHEBI:57287"/>
        <dbReference type="ChEBI" id="CHEBI:57340"/>
        <dbReference type="EC" id="3.1.2.4"/>
    </reaction>
</comment>
<accession>A0A3B0TZ60</accession>
<dbReference type="Pfam" id="PF16113">
    <property type="entry name" value="ECH_2"/>
    <property type="match status" value="1"/>
</dbReference>
<gene>
    <name evidence="5" type="ORF">MNBD_ALPHA11-1667</name>
</gene>
<dbReference type="PANTHER" id="PTHR43176">
    <property type="entry name" value="3-HYDROXYISOBUTYRYL-COA HYDROLASE-RELATED"/>
    <property type="match status" value="1"/>
</dbReference>
<dbReference type="Gene3D" id="3.90.226.10">
    <property type="entry name" value="2-enoyl-CoA Hydratase, Chain A, domain 1"/>
    <property type="match status" value="1"/>
</dbReference>
<dbReference type="EMBL" id="UOEQ01000230">
    <property type="protein sequence ID" value="VAW19662.1"/>
    <property type="molecule type" value="Genomic_DNA"/>
</dbReference>
<dbReference type="EC" id="3.1.2.4" evidence="2"/>
<proteinExistence type="predicted"/>
<keyword evidence="3 5" id="KW-0378">Hydrolase</keyword>
<evidence type="ECO:0000256" key="1">
    <source>
        <dbReference type="ARBA" id="ARBA00001709"/>
    </source>
</evidence>
<dbReference type="PANTHER" id="PTHR43176:SF3">
    <property type="entry name" value="3-HYDROXYISOBUTYRYL-COA HYDROLASE, MITOCHONDRIAL"/>
    <property type="match status" value="1"/>
</dbReference>